<keyword evidence="3" id="KW-1185">Reference proteome</keyword>
<reference evidence="2" key="1">
    <citation type="journal article" date="2020" name="bioRxiv">
        <title>Comparative genomics of Chlamydomonas.</title>
        <authorList>
            <person name="Craig R.J."/>
            <person name="Hasan A.R."/>
            <person name="Ness R.W."/>
            <person name="Keightley P.D."/>
        </authorList>
    </citation>
    <scope>NUCLEOTIDE SEQUENCE</scope>
    <source>
        <strain evidence="2">SAG 7.73</strain>
    </source>
</reference>
<evidence type="ECO:0000313" key="3">
    <source>
        <dbReference type="Proteomes" id="UP000650467"/>
    </source>
</evidence>
<dbReference type="Proteomes" id="UP000650467">
    <property type="component" value="Unassembled WGS sequence"/>
</dbReference>
<dbReference type="Pfam" id="PF13460">
    <property type="entry name" value="NAD_binding_10"/>
    <property type="match status" value="1"/>
</dbReference>
<dbReference type="Gene3D" id="3.40.50.720">
    <property type="entry name" value="NAD(P)-binding Rossmann-like Domain"/>
    <property type="match status" value="1"/>
</dbReference>
<dbReference type="InterPro" id="IPR016040">
    <property type="entry name" value="NAD(P)-bd_dom"/>
</dbReference>
<protein>
    <recommendedName>
        <fullName evidence="1">NAD(P)-binding domain-containing protein</fullName>
    </recommendedName>
</protein>
<evidence type="ECO:0000313" key="2">
    <source>
        <dbReference type="EMBL" id="KAG2443705.1"/>
    </source>
</evidence>
<evidence type="ECO:0000259" key="1">
    <source>
        <dbReference type="Pfam" id="PF13460"/>
    </source>
</evidence>
<dbReference type="SUPFAM" id="SSF51735">
    <property type="entry name" value="NAD(P)-binding Rossmann-fold domains"/>
    <property type="match status" value="1"/>
</dbReference>
<dbReference type="EMBL" id="JAEHOC010000003">
    <property type="protein sequence ID" value="KAG2443705.1"/>
    <property type="molecule type" value="Genomic_DNA"/>
</dbReference>
<organism evidence="2 3">
    <name type="scientific">Chlamydomonas incerta</name>
    <dbReference type="NCBI Taxonomy" id="51695"/>
    <lineage>
        <taxon>Eukaryota</taxon>
        <taxon>Viridiplantae</taxon>
        <taxon>Chlorophyta</taxon>
        <taxon>core chlorophytes</taxon>
        <taxon>Chlorophyceae</taxon>
        <taxon>CS clade</taxon>
        <taxon>Chlamydomonadales</taxon>
        <taxon>Chlamydomonadaceae</taxon>
        <taxon>Chlamydomonas</taxon>
    </lineage>
</organism>
<dbReference type="OrthoDB" id="419598at2759"/>
<name>A0A836AZZ8_CHLIN</name>
<feature type="domain" description="NAD(P)-binding" evidence="1">
    <location>
        <begin position="11"/>
        <end position="204"/>
    </location>
</feature>
<sequence length="239" mass="25110">MAEGPVNVVLGAAGRTGLECVKRLVDLSDIPTRAVVRDPSKLESVLAKSPKLQIVKGDVGDEASLRDVLKGARGVIFAAAGRGYWSAADVDFKGVERAAAVCKEVGAKRLVLVSSMLVTKKNWLNPVRLLLNNIRWGLMDNKLKGEDALRASGQPYTVVRPGGLGSGLPGDCTFVTGQGDTMAAGSNINRADVAAVCVEALTNPGARNVTFEIVAKPGAPPEGYEAQLKSMWASLQQDA</sequence>
<accession>A0A836AZZ8</accession>
<proteinExistence type="predicted"/>
<gene>
    <name evidence="2" type="ORF">HXX76_002053</name>
</gene>
<dbReference type="PANTHER" id="PTHR15020">
    <property type="entry name" value="FLAVIN REDUCTASE-RELATED"/>
    <property type="match status" value="1"/>
</dbReference>
<dbReference type="InterPro" id="IPR036291">
    <property type="entry name" value="NAD(P)-bd_dom_sf"/>
</dbReference>
<dbReference type="AlphaFoldDB" id="A0A836AZZ8"/>
<comment type="caution">
    <text evidence="2">The sequence shown here is derived from an EMBL/GenBank/DDBJ whole genome shotgun (WGS) entry which is preliminary data.</text>
</comment>
<dbReference type="PANTHER" id="PTHR15020:SF11">
    <property type="entry name" value="OS06G0360300 PROTEIN"/>
    <property type="match status" value="1"/>
</dbReference>